<organism evidence="1 2">
    <name type="scientific">Halteria grandinella</name>
    <dbReference type="NCBI Taxonomy" id="5974"/>
    <lineage>
        <taxon>Eukaryota</taxon>
        <taxon>Sar</taxon>
        <taxon>Alveolata</taxon>
        <taxon>Ciliophora</taxon>
        <taxon>Intramacronucleata</taxon>
        <taxon>Spirotrichea</taxon>
        <taxon>Stichotrichia</taxon>
        <taxon>Sporadotrichida</taxon>
        <taxon>Halteriidae</taxon>
        <taxon>Halteria</taxon>
    </lineage>
</organism>
<comment type="caution">
    <text evidence="1">The sequence shown here is derived from an EMBL/GenBank/DDBJ whole genome shotgun (WGS) entry which is preliminary data.</text>
</comment>
<keyword evidence="2" id="KW-1185">Reference proteome</keyword>
<dbReference type="AlphaFoldDB" id="A0A8J8T1K2"/>
<sequence>MDRAVFREANKGRKRSKFFIIVGLRYHQGYTLTLLTSLSCCFPSFQLDRSYIFSPVLIHLSLSTLYDPYFLPISQSLPLQYVIIAVYLYLEISASTPSNDRFQPSGTCTR</sequence>
<gene>
    <name evidence="1" type="ORF">FGO68_gene7869</name>
</gene>
<evidence type="ECO:0000313" key="2">
    <source>
        <dbReference type="Proteomes" id="UP000785679"/>
    </source>
</evidence>
<proteinExistence type="predicted"/>
<protein>
    <submittedName>
        <fullName evidence="1">Uncharacterized protein</fullName>
    </submittedName>
</protein>
<evidence type="ECO:0000313" key="1">
    <source>
        <dbReference type="EMBL" id="TNV78500.1"/>
    </source>
</evidence>
<name>A0A8J8T1K2_HALGN</name>
<dbReference type="Proteomes" id="UP000785679">
    <property type="component" value="Unassembled WGS sequence"/>
</dbReference>
<reference evidence="1" key="1">
    <citation type="submission" date="2019-06" db="EMBL/GenBank/DDBJ databases">
        <authorList>
            <person name="Zheng W."/>
        </authorList>
    </citation>
    <scope>NUCLEOTIDE SEQUENCE</scope>
    <source>
        <strain evidence="1">QDHG01</strain>
    </source>
</reference>
<accession>A0A8J8T1K2</accession>
<dbReference type="EMBL" id="RRYP01010255">
    <property type="protein sequence ID" value="TNV78500.1"/>
    <property type="molecule type" value="Genomic_DNA"/>
</dbReference>